<evidence type="ECO:0000259" key="3">
    <source>
        <dbReference type="PROSITE" id="PS50977"/>
    </source>
</evidence>
<keyword evidence="1 2" id="KW-0238">DNA-binding</keyword>
<protein>
    <submittedName>
        <fullName evidence="4">Regulatory protein, tetR family</fullName>
    </submittedName>
</protein>
<dbReference type="SUPFAM" id="SSF46689">
    <property type="entry name" value="Homeodomain-like"/>
    <property type="match status" value="1"/>
</dbReference>
<name>A0A1I2AFK9_9ACTN</name>
<dbReference type="InterPro" id="IPR009057">
    <property type="entry name" value="Homeodomain-like_sf"/>
</dbReference>
<evidence type="ECO:0000256" key="1">
    <source>
        <dbReference type="ARBA" id="ARBA00023125"/>
    </source>
</evidence>
<reference evidence="4 5" key="1">
    <citation type="submission" date="2016-10" db="EMBL/GenBank/DDBJ databases">
        <authorList>
            <person name="de Groot N.N."/>
        </authorList>
    </citation>
    <scope>NUCLEOTIDE SEQUENCE [LARGE SCALE GENOMIC DNA]</scope>
    <source>
        <strain evidence="4 5">DSM 43019</strain>
    </source>
</reference>
<dbReference type="AlphaFoldDB" id="A0A1I2AFK9"/>
<dbReference type="InterPro" id="IPR001647">
    <property type="entry name" value="HTH_TetR"/>
</dbReference>
<evidence type="ECO:0000313" key="4">
    <source>
        <dbReference type="EMBL" id="SFE42662.1"/>
    </source>
</evidence>
<gene>
    <name evidence="4" type="ORF">SAMN05421541_101683</name>
</gene>
<accession>A0A1I2AFK9</accession>
<feature type="DNA-binding region" description="H-T-H motif" evidence="2">
    <location>
        <begin position="32"/>
        <end position="51"/>
    </location>
</feature>
<dbReference type="EMBL" id="FONV01000001">
    <property type="protein sequence ID" value="SFE42662.1"/>
    <property type="molecule type" value="Genomic_DNA"/>
</dbReference>
<evidence type="ECO:0000256" key="2">
    <source>
        <dbReference type="PROSITE-ProRule" id="PRU00335"/>
    </source>
</evidence>
<dbReference type="PANTHER" id="PTHR30055">
    <property type="entry name" value="HTH-TYPE TRANSCRIPTIONAL REGULATOR RUTR"/>
    <property type="match status" value="1"/>
</dbReference>
<dbReference type="InterPro" id="IPR050109">
    <property type="entry name" value="HTH-type_TetR-like_transc_reg"/>
</dbReference>
<dbReference type="Proteomes" id="UP000199645">
    <property type="component" value="Unassembled WGS sequence"/>
</dbReference>
<dbReference type="STRING" id="35752.SAMN05421541_101683"/>
<dbReference type="GO" id="GO:0003700">
    <property type="term" value="F:DNA-binding transcription factor activity"/>
    <property type="evidence" value="ECO:0007669"/>
    <property type="project" value="TreeGrafter"/>
</dbReference>
<dbReference type="Gene3D" id="1.10.357.10">
    <property type="entry name" value="Tetracycline Repressor, domain 2"/>
    <property type="match status" value="1"/>
</dbReference>
<evidence type="ECO:0000313" key="5">
    <source>
        <dbReference type="Proteomes" id="UP000199645"/>
    </source>
</evidence>
<organism evidence="4 5">
    <name type="scientific">Actinoplanes philippinensis</name>
    <dbReference type="NCBI Taxonomy" id="35752"/>
    <lineage>
        <taxon>Bacteria</taxon>
        <taxon>Bacillati</taxon>
        <taxon>Actinomycetota</taxon>
        <taxon>Actinomycetes</taxon>
        <taxon>Micromonosporales</taxon>
        <taxon>Micromonosporaceae</taxon>
        <taxon>Actinoplanes</taxon>
    </lineage>
</organism>
<proteinExistence type="predicted"/>
<dbReference type="RefSeq" id="WP_093609742.1">
    <property type="nucleotide sequence ID" value="NZ_BOMT01000010.1"/>
</dbReference>
<dbReference type="OrthoDB" id="3869819at2"/>
<feature type="domain" description="HTH tetR-type" evidence="3">
    <location>
        <begin position="11"/>
        <end position="69"/>
    </location>
</feature>
<dbReference type="GO" id="GO:0000976">
    <property type="term" value="F:transcription cis-regulatory region binding"/>
    <property type="evidence" value="ECO:0007669"/>
    <property type="project" value="TreeGrafter"/>
</dbReference>
<dbReference type="PANTHER" id="PTHR30055:SF209">
    <property type="entry name" value="POSSIBLE TRANSCRIPTIONAL REGULATORY PROTEIN (PROBABLY TETR-FAMILY)"/>
    <property type="match status" value="1"/>
</dbReference>
<dbReference type="Pfam" id="PF00440">
    <property type="entry name" value="TetR_N"/>
    <property type="match status" value="1"/>
</dbReference>
<keyword evidence="5" id="KW-1185">Reference proteome</keyword>
<dbReference type="PROSITE" id="PS50977">
    <property type="entry name" value="HTH_TETR_2"/>
    <property type="match status" value="1"/>
</dbReference>
<sequence length="207" mass="22331">MTTRGRRRDAEENRDRILRAARTLLARHPAASMDDLAQAAGVVRRTVYAHFPNRDELLAGLADKCSADLLEALSRTDRSGLDPEVALADFAITLWTAGEQYRLLISLAESNLGMAGLRELLHPIAAQSFALLERARASGRFATHLPLPVLSAALQAMTLAMMQAANDELWADDGTRAATAVLVAAGLPAPAAEEAIRRAMSQDVAHR</sequence>